<dbReference type="RefSeq" id="WP_171782602.1">
    <property type="nucleotide sequence ID" value="NZ_BAAAML010000002.1"/>
</dbReference>
<dbReference type="Proteomes" id="UP000757540">
    <property type="component" value="Unassembled WGS sequence"/>
</dbReference>
<evidence type="ECO:0008006" key="3">
    <source>
        <dbReference type="Google" id="ProtNLM"/>
    </source>
</evidence>
<keyword evidence="2" id="KW-1185">Reference proteome</keyword>
<sequence length="320" mass="36098">MIRPGDLVLARDHDRKQLHRALQDGVVTRLRVGAYLGVDTDDGRAAYGSRRAKVLMRAVHRQLRAPHTFSHQSAALWWGCSLWKHPDQTHLVQDYRASGRAAKDVKRHRGTVPDDQRALERGLPVTTLARTVVDCALSMHPMEALVIADSALRLQPALDLDEARAILDGVLRRNGRVRARWVLDHADGGADSPWETWTRYLCLRVSLPRPLTQAPVVTRLGTYHCDLGWPDHGVYVEFDGRVKYLDDGVRRGHDAREELLREKRRTDALHEAGVLPVRVMAGDARPAPGTETVLQRIARRFPAPVRRQLRVVPFLPPPVI</sequence>
<evidence type="ECO:0000313" key="2">
    <source>
        <dbReference type="Proteomes" id="UP000757540"/>
    </source>
</evidence>
<gene>
    <name evidence="1" type="ORF">HDG69_000973</name>
</gene>
<organism evidence="1 2">
    <name type="scientific">Isoptericola halotolerans</name>
    <dbReference type="NCBI Taxonomy" id="300560"/>
    <lineage>
        <taxon>Bacteria</taxon>
        <taxon>Bacillati</taxon>
        <taxon>Actinomycetota</taxon>
        <taxon>Actinomycetes</taxon>
        <taxon>Micrococcales</taxon>
        <taxon>Promicromonosporaceae</taxon>
        <taxon>Isoptericola</taxon>
    </lineage>
</organism>
<evidence type="ECO:0000313" key="1">
    <source>
        <dbReference type="EMBL" id="NOV96420.1"/>
    </source>
</evidence>
<name>A0ABX2A0Z8_9MICO</name>
<dbReference type="EMBL" id="JABEZU010000001">
    <property type="protein sequence ID" value="NOV96420.1"/>
    <property type="molecule type" value="Genomic_DNA"/>
</dbReference>
<reference evidence="1 2" key="1">
    <citation type="submission" date="2020-05" db="EMBL/GenBank/DDBJ databases">
        <title>Genomic Encyclopedia of Type Strains, Phase III (KMG-III): the genomes of soil and plant-associated and newly described type strains.</title>
        <authorList>
            <person name="Whitman W."/>
        </authorList>
    </citation>
    <scope>NUCLEOTIDE SEQUENCE [LARGE SCALE GENOMIC DNA]</scope>
    <source>
        <strain evidence="1 2">KCTC 19046</strain>
    </source>
</reference>
<proteinExistence type="predicted"/>
<comment type="caution">
    <text evidence="1">The sequence shown here is derived from an EMBL/GenBank/DDBJ whole genome shotgun (WGS) entry which is preliminary data.</text>
</comment>
<protein>
    <recommendedName>
        <fullName evidence="3">Transcriptional regulator, AbiEi antitoxin, Type IV TA system</fullName>
    </recommendedName>
</protein>
<accession>A0ABX2A0Z8</accession>